<dbReference type="AlphaFoldDB" id="A0A1S9PC51"/>
<gene>
    <name evidence="1" type="ORF">BC343_07660</name>
</gene>
<proteinExistence type="predicted"/>
<name>A0A1S9PC51_9SPHI</name>
<evidence type="ECO:0000313" key="1">
    <source>
        <dbReference type="EMBL" id="OOQ58535.1"/>
    </source>
</evidence>
<reference evidence="1 2" key="1">
    <citation type="submission" date="2016-07" db="EMBL/GenBank/DDBJ databases">
        <title>Genomic analysis of zinc-resistant bacterium Mucilaginibacter pedocola TBZ30.</title>
        <authorList>
            <person name="Huang J."/>
            <person name="Tang J."/>
        </authorList>
    </citation>
    <scope>NUCLEOTIDE SEQUENCE [LARGE SCALE GENOMIC DNA]</scope>
    <source>
        <strain evidence="1 2">TBZ30</strain>
    </source>
</reference>
<evidence type="ECO:0000313" key="2">
    <source>
        <dbReference type="Proteomes" id="UP000189739"/>
    </source>
</evidence>
<dbReference type="Proteomes" id="UP000189739">
    <property type="component" value="Unassembled WGS sequence"/>
</dbReference>
<sequence length="364" mass="41462">MIIKPQFDWVTVSNLKQKVLVGYNLKGGTVLSSLIYQNKILLSNLPYSEYFYTNGLFVAVKYSITDPTNSNFNDRFVQRDDLFTVDGRKLIDGNFNDITPLDGIEEESLRQTLVSTTDSAYRQSLFLYDKVLKKIVKTYFANSKYVEFTNNASVYYKNRSYTFVFLDEKGIGHQLVIKNDGKALQVVVNKPVNVPPPPPRQHYFDQAFDFPESVFDNKLTPPTETGSKLIKSYERRGAYYYKPKAKEQLKNGSQLLGSTALVFKDGKIGLEDNGILRIPAVYDDILHGDFEGDSGGYVLRQGNKYQLYYYSNGKPMVLPTIFDKIPLLISGYFAADAPLIKLYEDNGEFFCFANSTGKLYYSKQ</sequence>
<keyword evidence="2" id="KW-1185">Reference proteome</keyword>
<comment type="caution">
    <text evidence="1">The sequence shown here is derived from an EMBL/GenBank/DDBJ whole genome shotgun (WGS) entry which is preliminary data.</text>
</comment>
<protein>
    <recommendedName>
        <fullName evidence="3">WG repeat-containing protein</fullName>
    </recommendedName>
</protein>
<accession>A0A1S9PC51</accession>
<dbReference type="RefSeq" id="WP_078349233.1">
    <property type="nucleotide sequence ID" value="NZ_MBTF01000023.1"/>
</dbReference>
<organism evidence="1 2">
    <name type="scientific">Mucilaginibacter pedocola</name>
    <dbReference type="NCBI Taxonomy" id="1792845"/>
    <lineage>
        <taxon>Bacteria</taxon>
        <taxon>Pseudomonadati</taxon>
        <taxon>Bacteroidota</taxon>
        <taxon>Sphingobacteriia</taxon>
        <taxon>Sphingobacteriales</taxon>
        <taxon>Sphingobacteriaceae</taxon>
        <taxon>Mucilaginibacter</taxon>
    </lineage>
</organism>
<evidence type="ECO:0008006" key="3">
    <source>
        <dbReference type="Google" id="ProtNLM"/>
    </source>
</evidence>
<dbReference type="EMBL" id="MBTF01000023">
    <property type="protein sequence ID" value="OOQ58535.1"/>
    <property type="molecule type" value="Genomic_DNA"/>
</dbReference>